<dbReference type="RefSeq" id="WP_092584880.1">
    <property type="nucleotide sequence ID" value="NZ_FMTM01000002.1"/>
</dbReference>
<name>A0A1G4R1E1_9HYPH</name>
<dbReference type="GO" id="GO:0019323">
    <property type="term" value="P:pentose catabolic process"/>
    <property type="evidence" value="ECO:0007669"/>
    <property type="project" value="InterPro"/>
</dbReference>
<comment type="function">
    <text evidence="7">Catalyzes the decarboxylation of 3-oxo-tetronate 4-phosphate to dihydroxyacetone phosphate (DHAP) and CO(2).</text>
</comment>
<dbReference type="InterPro" id="IPR050197">
    <property type="entry name" value="Aldolase_class_II_sugar_metab"/>
</dbReference>
<evidence type="ECO:0000313" key="13">
    <source>
        <dbReference type="EMBL" id="SCW50713.1"/>
    </source>
</evidence>
<comment type="similarity">
    <text evidence="2">Belongs to the aldolase class II family. AraD/FucA subfamily.</text>
</comment>
<proteinExistence type="inferred from homology"/>
<dbReference type="SMART" id="SM01007">
    <property type="entry name" value="Aldolase_II"/>
    <property type="match status" value="1"/>
</dbReference>
<dbReference type="GO" id="GO:0046872">
    <property type="term" value="F:metal ion binding"/>
    <property type="evidence" value="ECO:0007669"/>
    <property type="project" value="UniProtKB-KW"/>
</dbReference>
<comment type="catalytic activity">
    <reaction evidence="10">
        <text>3-dehydro-4-O-phospho-D-erythronate + H(+) = dihydroxyacetone phosphate + CO2</text>
        <dbReference type="Rhea" id="RHEA:52416"/>
        <dbReference type="ChEBI" id="CHEBI:15378"/>
        <dbReference type="ChEBI" id="CHEBI:16526"/>
        <dbReference type="ChEBI" id="CHEBI:57642"/>
        <dbReference type="ChEBI" id="CHEBI:136593"/>
        <dbReference type="EC" id="4.1.1.104"/>
    </reaction>
</comment>
<feature type="domain" description="Class II aldolase/adducin N-terminal" evidence="12">
    <location>
        <begin position="9"/>
        <end position="187"/>
    </location>
</feature>
<dbReference type="Pfam" id="PF00596">
    <property type="entry name" value="Aldolase_II"/>
    <property type="match status" value="1"/>
</dbReference>
<evidence type="ECO:0000256" key="8">
    <source>
        <dbReference type="ARBA" id="ARBA00044772"/>
    </source>
</evidence>
<evidence type="ECO:0000256" key="4">
    <source>
        <dbReference type="ARBA" id="ARBA00022833"/>
    </source>
</evidence>
<dbReference type="GO" id="GO:0005829">
    <property type="term" value="C:cytosol"/>
    <property type="evidence" value="ECO:0007669"/>
    <property type="project" value="TreeGrafter"/>
</dbReference>
<keyword evidence="4" id="KW-0862">Zinc</keyword>
<keyword evidence="6" id="KW-0119">Carbohydrate metabolism</keyword>
<evidence type="ECO:0000256" key="1">
    <source>
        <dbReference type="ARBA" id="ARBA00001947"/>
    </source>
</evidence>
<comment type="cofactor">
    <cofactor evidence="1">
        <name>Zn(2+)</name>
        <dbReference type="ChEBI" id="CHEBI:29105"/>
    </cofactor>
</comment>
<dbReference type="FunFam" id="3.40.225.10:FF:000008">
    <property type="entry name" value="Sugar aldolase"/>
    <property type="match status" value="1"/>
</dbReference>
<evidence type="ECO:0000256" key="2">
    <source>
        <dbReference type="ARBA" id="ARBA00010037"/>
    </source>
</evidence>
<evidence type="ECO:0000256" key="9">
    <source>
        <dbReference type="ARBA" id="ARBA00044803"/>
    </source>
</evidence>
<evidence type="ECO:0000256" key="11">
    <source>
        <dbReference type="ARBA" id="ARBA00048603"/>
    </source>
</evidence>
<dbReference type="PANTHER" id="PTHR22789">
    <property type="entry name" value="FUCULOSE PHOSPHATE ALDOLASE"/>
    <property type="match status" value="1"/>
</dbReference>
<evidence type="ECO:0000256" key="5">
    <source>
        <dbReference type="ARBA" id="ARBA00023239"/>
    </source>
</evidence>
<dbReference type="AlphaFoldDB" id="A0A1G4R1E1"/>
<comment type="catalytic activity">
    <reaction evidence="11">
        <text>3-dehydro-4-O-phospho-L-erythronate + H(+) = dihydroxyacetone phosphate + CO2</text>
        <dbReference type="Rhea" id="RHEA:52404"/>
        <dbReference type="ChEBI" id="CHEBI:15378"/>
        <dbReference type="ChEBI" id="CHEBI:16526"/>
        <dbReference type="ChEBI" id="CHEBI:57642"/>
        <dbReference type="ChEBI" id="CHEBI:136592"/>
        <dbReference type="EC" id="4.1.1.104"/>
    </reaction>
</comment>
<dbReference type="EMBL" id="FMTM01000002">
    <property type="protein sequence ID" value="SCW50713.1"/>
    <property type="molecule type" value="Genomic_DNA"/>
</dbReference>
<protein>
    <recommendedName>
        <fullName evidence="9">3-oxo-tetronate 4-phosphate decarboxylase</fullName>
        <ecNumber evidence="8">4.1.1.104</ecNumber>
    </recommendedName>
</protein>
<dbReference type="NCBIfam" id="NF043034">
    <property type="entry name" value="OxoTetrPhDc"/>
    <property type="match status" value="1"/>
</dbReference>
<evidence type="ECO:0000313" key="14">
    <source>
        <dbReference type="Proteomes" id="UP000199542"/>
    </source>
</evidence>
<sequence>MTDESRIREDIVRLSKSLYDRGYSVGSAGNISAAVDDGILMTPTNSCWGFLDPAKISKLDYDGRHVSGDKPSKEVFLHRAFYETRPQTGAVVHLHSTFATALSCLEDTNPDDCIPPLTPYVVMRVGEVKLLPYVRPGDEKMGEMIRDLGGRYAAILLANHGPVVSAKDITSAVYAAEELEETAKLLVMLRTAKTRLLTPNQVQELRTVFSGY</sequence>
<evidence type="ECO:0000256" key="6">
    <source>
        <dbReference type="ARBA" id="ARBA00023277"/>
    </source>
</evidence>
<dbReference type="NCBIfam" id="NF006000">
    <property type="entry name" value="PRK08130.1"/>
    <property type="match status" value="1"/>
</dbReference>
<keyword evidence="3" id="KW-0479">Metal-binding</keyword>
<evidence type="ECO:0000256" key="3">
    <source>
        <dbReference type="ARBA" id="ARBA00022723"/>
    </source>
</evidence>
<gene>
    <name evidence="13" type="ORF">SAMN02927900_02188</name>
</gene>
<dbReference type="InterPro" id="IPR001303">
    <property type="entry name" value="Aldolase_II/adducin_N"/>
</dbReference>
<dbReference type="PANTHER" id="PTHR22789:SF0">
    <property type="entry name" value="3-OXO-TETRONATE 4-PHOSPHATE DECARBOXYLASE-RELATED"/>
    <property type="match status" value="1"/>
</dbReference>
<dbReference type="InterPro" id="IPR050013">
    <property type="entry name" value="OtnC"/>
</dbReference>
<evidence type="ECO:0000256" key="7">
    <source>
        <dbReference type="ARBA" id="ARBA00044745"/>
    </source>
</evidence>
<dbReference type="Gene3D" id="3.40.225.10">
    <property type="entry name" value="Class II aldolase/adducin N-terminal domain"/>
    <property type="match status" value="1"/>
</dbReference>
<dbReference type="GO" id="GO:0016832">
    <property type="term" value="F:aldehyde-lyase activity"/>
    <property type="evidence" value="ECO:0007669"/>
    <property type="project" value="InterPro"/>
</dbReference>
<accession>A0A1G4R1E1</accession>
<keyword evidence="5" id="KW-0456">Lyase</keyword>
<reference evidence="13 14" key="1">
    <citation type="submission" date="2016-10" db="EMBL/GenBank/DDBJ databases">
        <authorList>
            <person name="de Groot N.N."/>
        </authorList>
    </citation>
    <scope>NUCLEOTIDE SEQUENCE [LARGE SCALE GENOMIC DNA]</scope>
    <source>
        <strain evidence="13 14">CGMCC 1.3401</strain>
    </source>
</reference>
<organism evidence="13 14">
    <name type="scientific">Rhizobium mongolense subsp. loessense</name>
    <dbReference type="NCBI Taxonomy" id="158890"/>
    <lineage>
        <taxon>Bacteria</taxon>
        <taxon>Pseudomonadati</taxon>
        <taxon>Pseudomonadota</taxon>
        <taxon>Alphaproteobacteria</taxon>
        <taxon>Hyphomicrobiales</taxon>
        <taxon>Rhizobiaceae</taxon>
        <taxon>Rhizobium/Agrobacterium group</taxon>
        <taxon>Rhizobium</taxon>
    </lineage>
</organism>
<evidence type="ECO:0000256" key="10">
    <source>
        <dbReference type="ARBA" id="ARBA00047520"/>
    </source>
</evidence>
<evidence type="ECO:0000259" key="12">
    <source>
        <dbReference type="SMART" id="SM01007"/>
    </source>
</evidence>
<dbReference type="InterPro" id="IPR036409">
    <property type="entry name" value="Aldolase_II/adducin_N_sf"/>
</dbReference>
<dbReference type="Proteomes" id="UP000199542">
    <property type="component" value="Unassembled WGS sequence"/>
</dbReference>
<dbReference type="SUPFAM" id="SSF53639">
    <property type="entry name" value="AraD/HMP-PK domain-like"/>
    <property type="match status" value="1"/>
</dbReference>
<dbReference type="EC" id="4.1.1.104" evidence="8"/>